<dbReference type="Proteomes" id="UP000590225">
    <property type="component" value="Unassembled WGS sequence"/>
</dbReference>
<comment type="caution">
    <text evidence="2">The sequence shown here is derived from an EMBL/GenBank/DDBJ whole genome shotgun (WGS) entry which is preliminary data.</text>
</comment>
<gene>
    <name evidence="2" type="ORF">FHW23_002254</name>
</gene>
<reference evidence="2 3" key="1">
    <citation type="submission" date="2020-07" db="EMBL/GenBank/DDBJ databases">
        <title>Above-ground endophytic microbial communities from plants in different locations in the United States.</title>
        <authorList>
            <person name="Frank C."/>
        </authorList>
    </citation>
    <scope>NUCLEOTIDE SEQUENCE [LARGE SCALE GENOMIC DNA]</scope>
    <source>
        <strain evidence="2 3">WPL5_2</strain>
    </source>
</reference>
<dbReference type="EMBL" id="JACGXP010000003">
    <property type="protein sequence ID" value="MBA8990989.1"/>
    <property type="molecule type" value="Genomic_DNA"/>
</dbReference>
<dbReference type="RefSeq" id="WP_182516231.1">
    <property type="nucleotide sequence ID" value="NZ_JACGXP010000003.1"/>
</dbReference>
<organism evidence="2 3">
    <name type="scientific">Curtobacterium pusillum</name>
    <dbReference type="NCBI Taxonomy" id="69373"/>
    <lineage>
        <taxon>Bacteria</taxon>
        <taxon>Bacillati</taxon>
        <taxon>Actinomycetota</taxon>
        <taxon>Actinomycetes</taxon>
        <taxon>Micrococcales</taxon>
        <taxon>Microbacteriaceae</taxon>
        <taxon>Curtobacterium</taxon>
    </lineage>
</organism>
<proteinExistence type="predicted"/>
<evidence type="ECO:0000256" key="1">
    <source>
        <dbReference type="SAM" id="MobiDB-lite"/>
    </source>
</evidence>
<sequence length="253" mass="26004">MDKYDRRRLRASAFKKHLRDQLSDEPVPTSPGQGAPLSEFGPNLDTPAGAYLGAPEVKWAEASRGRAGTGTGTGTPIAQLNGAVKASATRAHTAGGSIANGGPGQAGAEPALLKVGMASMGLSLAGCGVVIGCEVARTIGPHFLTALRLANRDVRDTELEEGTGSKGQAAAVLTMSGPTVVELPSEEQAADTIIMPIVGDYVHYSRGSGYLIGLQGVVVASDDGQALPSGLRYVQFDGEEWPKVVAVAGLDRI</sequence>
<accession>A0AAW3T727</accession>
<evidence type="ECO:0000313" key="3">
    <source>
        <dbReference type="Proteomes" id="UP000590225"/>
    </source>
</evidence>
<feature type="region of interest" description="Disordered" evidence="1">
    <location>
        <begin position="1"/>
        <end position="44"/>
    </location>
</feature>
<evidence type="ECO:0000313" key="2">
    <source>
        <dbReference type="EMBL" id="MBA8990989.1"/>
    </source>
</evidence>
<name>A0AAW3T727_9MICO</name>
<protein>
    <submittedName>
        <fullName evidence="2">Uncharacterized protein</fullName>
    </submittedName>
</protein>
<feature type="compositionally biased region" description="Basic residues" evidence="1">
    <location>
        <begin position="1"/>
        <end position="18"/>
    </location>
</feature>
<dbReference type="AlphaFoldDB" id="A0AAW3T727"/>